<dbReference type="SUPFAM" id="SSF52540">
    <property type="entry name" value="P-loop containing nucleoside triphosphate hydrolases"/>
    <property type="match status" value="1"/>
</dbReference>
<dbReference type="Proteomes" id="UP000541969">
    <property type="component" value="Unassembled WGS sequence"/>
</dbReference>
<sequence length="565" mass="59453">MTAGTSLDDLSAAPRSAGLTRSALRWYVACGLVGALVGGGIAYAVTPLLPTTYTTSSQIVVRSPGDVALFGSAGGGNANLNSQTAAQILRSPEVNSATSELLGGRLTPGEVAAQVAIDPVSNSTVINIEAQASSPALAQQLANAIPQAYATVEAQAYRQRADEATKVLTTLRDTQQDRLDDVQKQLADKVAFVTSLSGDISNPTERANWIQSTLETDVDYQRLQNEAVAITQSINDTNDTIQQSTANFAILESGVDRVISAERPESAAKSPNLQNLAAGVVAGLLIGLAVAYAAIERRRVIDPAAAAMTLGAPLLGTISKDRRLRKLPGLADLSEDTRLGNELKVLSSSLVLSARRRGLGSIVVTSAHRREGKSVLTRNLAAAAEYIGQPVALVDTGFGHPTTTEVFDLQDSPGLAEVLEGGPLSQVLHYISFGEGRVPVVPVGLNGFATEPGRRLNEHRRDNWARLFNGFDSLTALVDAPAVNDHPLALQLAAAGGLVVLASPRTTLADLEVIRNRADVSDVPVLGFIVNEYRNGRRRKAGKPSTKAPSSLNIVIEAPDPANVR</sequence>
<dbReference type="PANTHER" id="PTHR32309:SF31">
    <property type="entry name" value="CAPSULAR EXOPOLYSACCHARIDE FAMILY"/>
    <property type="match status" value="1"/>
</dbReference>
<evidence type="ECO:0000313" key="3">
    <source>
        <dbReference type="Proteomes" id="UP000541969"/>
    </source>
</evidence>
<accession>A0A853CDK7</accession>
<comment type="caution">
    <text evidence="2">The sequence shown here is derived from an EMBL/GenBank/DDBJ whole genome shotgun (WGS) entry which is preliminary data.</text>
</comment>
<gene>
    <name evidence="2" type="ORF">GGQ55_002142</name>
</gene>
<keyword evidence="1" id="KW-1133">Transmembrane helix</keyword>
<feature type="transmembrane region" description="Helical" evidence="1">
    <location>
        <begin position="276"/>
        <end position="295"/>
    </location>
</feature>
<proteinExistence type="predicted"/>
<dbReference type="InterPro" id="IPR027417">
    <property type="entry name" value="P-loop_NTPase"/>
</dbReference>
<keyword evidence="3" id="KW-1185">Reference proteome</keyword>
<keyword evidence="1" id="KW-0812">Transmembrane</keyword>
<dbReference type="RefSeq" id="WP_179716574.1">
    <property type="nucleotide sequence ID" value="NZ_JACBZT010000001.1"/>
</dbReference>
<keyword evidence="1" id="KW-0472">Membrane</keyword>
<dbReference type="Gene3D" id="3.40.50.300">
    <property type="entry name" value="P-loop containing nucleotide triphosphate hydrolases"/>
    <property type="match status" value="1"/>
</dbReference>
<feature type="transmembrane region" description="Helical" evidence="1">
    <location>
        <begin position="24"/>
        <end position="45"/>
    </location>
</feature>
<evidence type="ECO:0000256" key="1">
    <source>
        <dbReference type="SAM" id="Phobius"/>
    </source>
</evidence>
<dbReference type="PANTHER" id="PTHR32309">
    <property type="entry name" value="TYROSINE-PROTEIN KINASE"/>
    <property type="match status" value="1"/>
</dbReference>
<dbReference type="InterPro" id="IPR050445">
    <property type="entry name" value="Bact_polysacc_biosynth/exp"/>
</dbReference>
<protein>
    <submittedName>
        <fullName evidence="2">Capsular polysaccharide biosynthesis protein/Mrp family chromosome partitioning ATPase</fullName>
    </submittedName>
</protein>
<evidence type="ECO:0000313" key="2">
    <source>
        <dbReference type="EMBL" id="NYJ05864.1"/>
    </source>
</evidence>
<organism evidence="2 3">
    <name type="scientific">Petropleomorpha daqingensis</name>
    <dbReference type="NCBI Taxonomy" id="2026353"/>
    <lineage>
        <taxon>Bacteria</taxon>
        <taxon>Bacillati</taxon>
        <taxon>Actinomycetota</taxon>
        <taxon>Actinomycetes</taxon>
        <taxon>Geodermatophilales</taxon>
        <taxon>Geodermatophilaceae</taxon>
        <taxon>Petropleomorpha</taxon>
    </lineage>
</organism>
<reference evidence="2 3" key="1">
    <citation type="submission" date="2020-07" db="EMBL/GenBank/DDBJ databases">
        <title>Sequencing the genomes of 1000 actinobacteria strains.</title>
        <authorList>
            <person name="Klenk H.-P."/>
        </authorList>
    </citation>
    <scope>NUCLEOTIDE SEQUENCE [LARGE SCALE GENOMIC DNA]</scope>
    <source>
        <strain evidence="2 3">DSM 104001</strain>
    </source>
</reference>
<name>A0A853CDK7_9ACTN</name>
<dbReference type="AlphaFoldDB" id="A0A853CDK7"/>
<dbReference type="EMBL" id="JACBZT010000001">
    <property type="protein sequence ID" value="NYJ05864.1"/>
    <property type="molecule type" value="Genomic_DNA"/>
</dbReference>